<evidence type="ECO:0000313" key="2">
    <source>
        <dbReference type="Proteomes" id="UP001388673"/>
    </source>
</evidence>
<gene>
    <name evidence="1" type="ORF">IAR55_002336</name>
</gene>
<evidence type="ECO:0000313" key="1">
    <source>
        <dbReference type="EMBL" id="KAK8861515.1"/>
    </source>
</evidence>
<dbReference type="AlphaFoldDB" id="A0AAW0YQL1"/>
<sequence>MRFTSPDSRPALTPFGHRLLHLSEQKLSSLDDDLHDGGHGLWKGVVVREAVRSAWKSVEEGSVVEMNDWSAMSAMGLTVVSEEVEDETNEDEDLEGEQREARWFEDLMSNIGDEDSAYVGDSETSHEWVESDVSEPVYDFDYEFEGIQAFTFPTPTSPTSPPVVPITIASLSEVAAMASATVEVSPVSDVAEEDEDEYEVEKTIQGHHRHHHLRHHHTYGVRYTSGHRRAGDTDSQPPQPIIQPFNSPTLMPPSPFTISGALNVDDNLAYPDEAIYYADLDDYVDELCLPPPLLRSLSSSSSDCDGAEECETPGCSDCESDCGSDRELDSQVSVLLDGGIDKEQHYFPEIALLYGTVVDA</sequence>
<organism evidence="1 2">
    <name type="scientific">Kwoniella newhampshirensis</name>
    <dbReference type="NCBI Taxonomy" id="1651941"/>
    <lineage>
        <taxon>Eukaryota</taxon>
        <taxon>Fungi</taxon>
        <taxon>Dikarya</taxon>
        <taxon>Basidiomycota</taxon>
        <taxon>Agaricomycotina</taxon>
        <taxon>Tremellomycetes</taxon>
        <taxon>Tremellales</taxon>
        <taxon>Cryptococcaceae</taxon>
        <taxon>Kwoniella</taxon>
    </lineage>
</organism>
<protein>
    <submittedName>
        <fullName evidence="1">Uncharacterized protein</fullName>
    </submittedName>
</protein>
<dbReference type="EMBL" id="JBCAWK010000004">
    <property type="protein sequence ID" value="KAK8861515.1"/>
    <property type="molecule type" value="Genomic_DNA"/>
</dbReference>
<name>A0AAW0YQL1_9TREE</name>
<dbReference type="GeneID" id="92179595"/>
<proteinExistence type="predicted"/>
<keyword evidence="2" id="KW-1185">Reference proteome</keyword>
<dbReference type="RefSeq" id="XP_066804140.1">
    <property type="nucleotide sequence ID" value="XM_066945451.1"/>
</dbReference>
<comment type="caution">
    <text evidence="1">The sequence shown here is derived from an EMBL/GenBank/DDBJ whole genome shotgun (WGS) entry which is preliminary data.</text>
</comment>
<reference evidence="1 2" key="1">
    <citation type="journal article" date="2024" name="bioRxiv">
        <title>Comparative genomics of Cryptococcus and Kwoniella reveals pathogenesis evolution and contrasting karyotype dynamics via intercentromeric recombination or chromosome fusion.</title>
        <authorList>
            <person name="Coelho M.A."/>
            <person name="David-Palma M."/>
            <person name="Shea T."/>
            <person name="Bowers K."/>
            <person name="McGinley-Smith S."/>
            <person name="Mohammad A.W."/>
            <person name="Gnirke A."/>
            <person name="Yurkov A.M."/>
            <person name="Nowrousian M."/>
            <person name="Sun S."/>
            <person name="Cuomo C.A."/>
            <person name="Heitman J."/>
        </authorList>
    </citation>
    <scope>NUCLEOTIDE SEQUENCE [LARGE SCALE GENOMIC DNA]</scope>
    <source>
        <strain evidence="1 2">CBS 13917</strain>
    </source>
</reference>
<accession>A0AAW0YQL1</accession>
<dbReference type="Proteomes" id="UP001388673">
    <property type="component" value="Unassembled WGS sequence"/>
</dbReference>
<dbReference type="KEGG" id="kne:92179595"/>